<feature type="region of interest" description="Disordered" evidence="4">
    <location>
        <begin position="1"/>
        <end position="35"/>
    </location>
</feature>
<keyword evidence="2 6" id="KW-0808">Transferase</keyword>
<proteinExistence type="predicted"/>
<dbReference type="Pfam" id="PF08241">
    <property type="entry name" value="Methyltransf_11"/>
    <property type="match status" value="1"/>
</dbReference>
<evidence type="ECO:0000256" key="2">
    <source>
        <dbReference type="ARBA" id="ARBA00022679"/>
    </source>
</evidence>
<name>F3YZK1_DESAF</name>
<keyword evidence="3" id="KW-0949">S-adenosyl-L-methionine</keyword>
<reference evidence="6 7" key="1">
    <citation type="journal article" date="2011" name="J. Bacteriol.">
        <title>Genome sequence of the mercury-methylating and pleomorphic Desulfovibrio africanus Strain Walvis Bay.</title>
        <authorList>
            <person name="Brown S.D."/>
            <person name="Wall J.D."/>
            <person name="Kucken A.M."/>
            <person name="Gilmour C.C."/>
            <person name="Podar M."/>
            <person name="Brandt C.C."/>
            <person name="Teshima H."/>
            <person name="Detter J.C."/>
            <person name="Han C.S."/>
            <person name="Land M.L."/>
            <person name="Lucas S."/>
            <person name="Han J."/>
            <person name="Pennacchio L."/>
            <person name="Nolan M."/>
            <person name="Pitluck S."/>
            <person name="Woyke T."/>
            <person name="Goodwin L."/>
            <person name="Palumbo A.V."/>
            <person name="Elias D.A."/>
        </authorList>
    </citation>
    <scope>NUCLEOTIDE SEQUENCE [LARGE SCALE GENOMIC DNA]</scope>
    <source>
        <strain evidence="6 7">Walvis Bay</strain>
    </source>
</reference>
<keyword evidence="1 6" id="KW-0489">Methyltransferase</keyword>
<protein>
    <submittedName>
        <fullName evidence="6">Methyltransferase type 11</fullName>
    </submittedName>
</protein>
<dbReference type="RefSeq" id="WP_014259491.1">
    <property type="nucleotide sequence ID" value="NC_016629.1"/>
</dbReference>
<dbReference type="InterPro" id="IPR013216">
    <property type="entry name" value="Methyltransf_11"/>
</dbReference>
<organism evidence="6 7">
    <name type="scientific">Desulfocurvibacter africanus subsp. africanus str. Walvis Bay</name>
    <dbReference type="NCBI Taxonomy" id="690850"/>
    <lineage>
        <taxon>Bacteria</taxon>
        <taxon>Pseudomonadati</taxon>
        <taxon>Thermodesulfobacteriota</taxon>
        <taxon>Desulfovibrionia</taxon>
        <taxon>Desulfovibrionales</taxon>
        <taxon>Desulfovibrionaceae</taxon>
        <taxon>Desulfocurvibacter</taxon>
    </lineage>
</organism>
<dbReference type="InterPro" id="IPR029063">
    <property type="entry name" value="SAM-dependent_MTases_sf"/>
</dbReference>
<dbReference type="CDD" id="cd02440">
    <property type="entry name" value="AdoMet_MTases"/>
    <property type="match status" value="1"/>
</dbReference>
<dbReference type="STRING" id="690850.Desaf_1361"/>
<accession>F3YZK1</accession>
<dbReference type="SUPFAM" id="SSF53335">
    <property type="entry name" value="S-adenosyl-L-methionine-dependent methyltransferases"/>
    <property type="match status" value="1"/>
</dbReference>
<dbReference type="EMBL" id="CP003221">
    <property type="protein sequence ID" value="EGJ49700.1"/>
    <property type="molecule type" value="Genomic_DNA"/>
</dbReference>
<dbReference type="AlphaFoldDB" id="F3YZK1"/>
<dbReference type="PANTHER" id="PTHR43464">
    <property type="entry name" value="METHYLTRANSFERASE"/>
    <property type="match status" value="1"/>
</dbReference>
<evidence type="ECO:0000313" key="6">
    <source>
        <dbReference type="EMBL" id="EGJ49700.1"/>
    </source>
</evidence>
<evidence type="ECO:0000313" key="7">
    <source>
        <dbReference type="Proteomes" id="UP000007844"/>
    </source>
</evidence>
<dbReference type="Gene3D" id="3.40.50.150">
    <property type="entry name" value="Vaccinia Virus protein VP39"/>
    <property type="match status" value="1"/>
</dbReference>
<gene>
    <name evidence="6" type="ORF">Desaf_1361</name>
</gene>
<dbReference type="PANTHER" id="PTHR43464:SF19">
    <property type="entry name" value="UBIQUINONE BIOSYNTHESIS O-METHYLTRANSFERASE, MITOCHONDRIAL"/>
    <property type="match status" value="1"/>
</dbReference>
<evidence type="ECO:0000256" key="1">
    <source>
        <dbReference type="ARBA" id="ARBA00022603"/>
    </source>
</evidence>
<evidence type="ECO:0000256" key="4">
    <source>
        <dbReference type="SAM" id="MobiDB-lite"/>
    </source>
</evidence>
<dbReference type="HOGENOM" id="CLU_1025735_0_0_7"/>
<dbReference type="KEGG" id="daf:Desaf_1361"/>
<sequence>MSPDAKRHNANNAGGRGNDSPGRRRPSSPSSQAPIISACRAPNRPLDLAELERPDYRDIVREMERMTAREDVSYLHPSKRWEYPWALEQAGLRPGDRVLDAGCGGSIFPAYLAAQGMSVAAVDLNPPAGLAAFHGLNYLSIQGNLACLPFAEGVFQAVFCISVIEHFPASGIALAMAELRRVLRPDGRLLLTTDYARDASEEMWHEGPGRSFRVDWNVFDRDSLSRHILNAEGFRIEGGVDLEVDWELVRPAMSRFHGYPYTSVGLTLVRV</sequence>
<keyword evidence="7" id="KW-1185">Reference proteome</keyword>
<evidence type="ECO:0000259" key="5">
    <source>
        <dbReference type="Pfam" id="PF08241"/>
    </source>
</evidence>
<evidence type="ECO:0000256" key="3">
    <source>
        <dbReference type="ARBA" id="ARBA00022691"/>
    </source>
</evidence>
<dbReference type="Proteomes" id="UP000007844">
    <property type="component" value="Chromosome"/>
</dbReference>
<dbReference type="eggNOG" id="COG2226">
    <property type="taxonomic scope" value="Bacteria"/>
</dbReference>
<feature type="domain" description="Methyltransferase type 11" evidence="5">
    <location>
        <begin position="99"/>
        <end position="190"/>
    </location>
</feature>
<dbReference type="GO" id="GO:0032259">
    <property type="term" value="P:methylation"/>
    <property type="evidence" value="ECO:0007669"/>
    <property type="project" value="UniProtKB-KW"/>
</dbReference>
<dbReference type="GO" id="GO:0008757">
    <property type="term" value="F:S-adenosylmethionine-dependent methyltransferase activity"/>
    <property type="evidence" value="ECO:0007669"/>
    <property type="project" value="InterPro"/>
</dbReference>